<gene>
    <name evidence="15" type="primary">cls_2</name>
    <name evidence="15" type="ORF">NCTC9836_01647</name>
</gene>
<evidence type="ECO:0000256" key="11">
    <source>
        <dbReference type="ARBA" id="ARBA00023264"/>
    </source>
</evidence>
<dbReference type="PANTHER" id="PTHR21248">
    <property type="entry name" value="CARDIOLIPIN SYNTHASE"/>
    <property type="match status" value="1"/>
</dbReference>
<evidence type="ECO:0000256" key="10">
    <source>
        <dbReference type="ARBA" id="ARBA00023209"/>
    </source>
</evidence>
<evidence type="ECO:0000256" key="1">
    <source>
        <dbReference type="ARBA" id="ARBA00004651"/>
    </source>
</evidence>
<dbReference type="InterPro" id="IPR001736">
    <property type="entry name" value="PLipase_D/transphosphatidylase"/>
</dbReference>
<accession>A0A381J9C0</accession>
<dbReference type="InterPro" id="IPR025202">
    <property type="entry name" value="PLD-like_dom"/>
</dbReference>
<name>A0A381J9C0_9CLOT</name>
<dbReference type="GO" id="GO:0005886">
    <property type="term" value="C:plasma membrane"/>
    <property type="evidence" value="ECO:0007669"/>
    <property type="project" value="UniProtKB-SubCell"/>
</dbReference>
<feature type="active site" evidence="12">
    <location>
        <position position="403"/>
    </location>
</feature>
<feature type="active site" evidence="12">
    <location>
        <position position="220"/>
    </location>
</feature>
<evidence type="ECO:0000256" key="4">
    <source>
        <dbReference type="ARBA" id="ARBA00022679"/>
    </source>
</evidence>
<evidence type="ECO:0000256" key="2">
    <source>
        <dbReference type="ARBA" id="ARBA00022475"/>
    </source>
</evidence>
<evidence type="ECO:0000256" key="8">
    <source>
        <dbReference type="ARBA" id="ARBA00023098"/>
    </source>
</evidence>
<keyword evidence="11 12" id="KW-1208">Phospholipid metabolism</keyword>
<dbReference type="Pfam" id="PF13091">
    <property type="entry name" value="PLDc_2"/>
    <property type="match status" value="2"/>
</dbReference>
<feature type="domain" description="PLD phosphodiesterase" evidence="14">
    <location>
        <begin position="213"/>
        <end position="240"/>
    </location>
</feature>
<dbReference type="GO" id="GO:0032049">
    <property type="term" value="P:cardiolipin biosynthetic process"/>
    <property type="evidence" value="ECO:0007669"/>
    <property type="project" value="UniProtKB-UniRule"/>
</dbReference>
<protein>
    <recommendedName>
        <fullName evidence="12 13">Cardiolipin synthase</fullName>
        <shortName evidence="12">CL synthase</shortName>
        <ecNumber evidence="12 13">2.7.8.-</ecNumber>
    </recommendedName>
</protein>
<dbReference type="NCBIfam" id="TIGR04265">
    <property type="entry name" value="bac_cardiolipin"/>
    <property type="match status" value="1"/>
</dbReference>
<dbReference type="Proteomes" id="UP000254664">
    <property type="component" value="Unassembled WGS sequence"/>
</dbReference>
<comment type="subcellular location">
    <subcellularLocation>
        <location evidence="1 12">Cell membrane</location>
        <topology evidence="1 12">Multi-pass membrane protein</topology>
    </subcellularLocation>
</comment>
<keyword evidence="3 12" id="KW-0444">Lipid biosynthesis</keyword>
<feature type="domain" description="PLD phosphodiesterase" evidence="14">
    <location>
        <begin position="391"/>
        <end position="418"/>
    </location>
</feature>
<reference evidence="15 16" key="1">
    <citation type="submission" date="2018-06" db="EMBL/GenBank/DDBJ databases">
        <authorList>
            <consortium name="Pathogen Informatics"/>
            <person name="Doyle S."/>
        </authorList>
    </citation>
    <scope>NUCLEOTIDE SEQUENCE [LARGE SCALE GENOMIC DNA]</scope>
    <source>
        <strain evidence="15 16">NCTC9836</strain>
    </source>
</reference>
<dbReference type="EMBL" id="UFWZ01000001">
    <property type="protein sequence ID" value="SUY47318.1"/>
    <property type="molecule type" value="Genomic_DNA"/>
</dbReference>
<dbReference type="PANTHER" id="PTHR21248:SF22">
    <property type="entry name" value="PHOSPHOLIPASE D"/>
    <property type="match status" value="1"/>
</dbReference>
<dbReference type="SMART" id="SM00155">
    <property type="entry name" value="PLDc"/>
    <property type="match status" value="2"/>
</dbReference>
<dbReference type="InterPro" id="IPR030874">
    <property type="entry name" value="Cardiolipin_synth_Firmi"/>
</dbReference>
<evidence type="ECO:0000256" key="3">
    <source>
        <dbReference type="ARBA" id="ARBA00022516"/>
    </source>
</evidence>
<comment type="similarity">
    <text evidence="12">Belongs to the phospholipase D family. Cardiolipin synthase subfamily.</text>
</comment>
<feature type="active site" evidence="12">
    <location>
        <position position="398"/>
    </location>
</feature>
<dbReference type="HAMAP" id="MF_01916">
    <property type="entry name" value="Cardiolipin_synth_Cls"/>
    <property type="match status" value="1"/>
</dbReference>
<evidence type="ECO:0000256" key="7">
    <source>
        <dbReference type="ARBA" id="ARBA00022989"/>
    </source>
</evidence>
<dbReference type="CDD" id="cd09110">
    <property type="entry name" value="PLDc_CLS_1"/>
    <property type="match status" value="1"/>
</dbReference>
<feature type="active site" evidence="12">
    <location>
        <position position="396"/>
    </location>
</feature>
<evidence type="ECO:0000256" key="12">
    <source>
        <dbReference type="HAMAP-Rule" id="MF_01916"/>
    </source>
</evidence>
<keyword evidence="10 12" id="KW-0594">Phospholipid biosynthesis</keyword>
<keyword evidence="7 12" id="KW-1133">Transmembrane helix</keyword>
<evidence type="ECO:0000259" key="14">
    <source>
        <dbReference type="PROSITE" id="PS50035"/>
    </source>
</evidence>
<comment type="catalytic activity">
    <reaction evidence="12">
        <text>2 a 1,2-diacyl-sn-glycero-3-phospho-(1'-sn-glycerol) = a cardiolipin + glycerol</text>
        <dbReference type="Rhea" id="RHEA:31451"/>
        <dbReference type="ChEBI" id="CHEBI:17754"/>
        <dbReference type="ChEBI" id="CHEBI:62237"/>
        <dbReference type="ChEBI" id="CHEBI:64716"/>
    </reaction>
</comment>
<dbReference type="InterPro" id="IPR022924">
    <property type="entry name" value="Cardiolipin_synthase"/>
</dbReference>
<dbReference type="AlphaFoldDB" id="A0A381J9C0"/>
<keyword evidence="4 12" id="KW-0808">Transferase</keyword>
<proteinExistence type="inferred from homology"/>
<comment type="function">
    <text evidence="12">Catalyzes the reversible phosphatidyl group transfer from one phosphatidylglycerol molecule to another to form cardiolipin (CL) (diphosphatidylglycerol) and glycerol.</text>
</comment>
<feature type="transmembrane region" description="Helical" evidence="12">
    <location>
        <begin position="34"/>
        <end position="54"/>
    </location>
</feature>
<dbReference type="PROSITE" id="PS50035">
    <property type="entry name" value="PLD"/>
    <property type="match status" value="2"/>
</dbReference>
<evidence type="ECO:0000313" key="16">
    <source>
        <dbReference type="Proteomes" id="UP000254664"/>
    </source>
</evidence>
<keyword evidence="16" id="KW-1185">Reference proteome</keyword>
<evidence type="ECO:0000256" key="13">
    <source>
        <dbReference type="NCBIfam" id="TIGR04265"/>
    </source>
</evidence>
<sequence>MKLNIIVGILVIVINLFFATILIFFERKNPSTTWAWLLVIILLPVIGFVIYLLLGRNLSKEKLFNKKIIVDERKKCDYLLNSRKEYVLDEGTFENIDLIKMNYRNSHSFYTQKNNIDLIFDGKEKFKELFTAIENSKSFIHIEYYIISKDETGKMLMDLLTKKAKENIEVKVLFDSMGSYKINSKRYLKNFVDSGGKYAVFFPALLPHLNKRINFRNHRKIAVIDGKVGFVGGFNIGNEYLSKDKKIGYWRDTHLKVAGEAVRDLEERFLMDWTYASEEIIHDYGKYLTIDLSIDEITGTQIVSSGPDHKSPYIRNGFVKIINNAKKSVYVQSPYFIPDETTLESLKLSALSGVDVRIMIPGVPDHKFMFWAASSYVGELLKSGVRVYYYNKGFLHSKTIVSDSNVCSIGSANMDIRSFKLNFETNCFIYNENISNKMEIQFKKDILDSKEVTLKSFEDRGLWVRFAESITRLLSPIL</sequence>
<dbReference type="Pfam" id="PF13396">
    <property type="entry name" value="PLDc_N"/>
    <property type="match status" value="1"/>
</dbReference>
<dbReference type="Gene3D" id="3.30.870.10">
    <property type="entry name" value="Endonuclease Chain A"/>
    <property type="match status" value="2"/>
</dbReference>
<feature type="active site" evidence="12">
    <location>
        <position position="225"/>
    </location>
</feature>
<evidence type="ECO:0000256" key="9">
    <source>
        <dbReference type="ARBA" id="ARBA00023136"/>
    </source>
</evidence>
<keyword evidence="6" id="KW-0677">Repeat</keyword>
<evidence type="ECO:0000256" key="5">
    <source>
        <dbReference type="ARBA" id="ARBA00022692"/>
    </source>
</evidence>
<evidence type="ECO:0000313" key="15">
    <source>
        <dbReference type="EMBL" id="SUY47318.1"/>
    </source>
</evidence>
<feature type="transmembrane region" description="Helical" evidence="12">
    <location>
        <begin position="6"/>
        <end position="25"/>
    </location>
</feature>
<keyword evidence="8 12" id="KW-0443">Lipid metabolism</keyword>
<dbReference type="CDD" id="cd09112">
    <property type="entry name" value="PLDc_CLS_2"/>
    <property type="match status" value="1"/>
</dbReference>
<organism evidence="15 16">
    <name type="scientific">Clostridium putrefaciens</name>
    <dbReference type="NCBI Taxonomy" id="99675"/>
    <lineage>
        <taxon>Bacteria</taxon>
        <taxon>Bacillati</taxon>
        <taxon>Bacillota</taxon>
        <taxon>Clostridia</taxon>
        <taxon>Eubacteriales</taxon>
        <taxon>Clostridiaceae</taxon>
        <taxon>Clostridium</taxon>
    </lineage>
</organism>
<dbReference type="InterPro" id="IPR027379">
    <property type="entry name" value="CLS_N"/>
</dbReference>
<dbReference type="FunFam" id="3.30.870.10:FF:000014">
    <property type="entry name" value="Cardiolipin synthase"/>
    <property type="match status" value="1"/>
</dbReference>
<keyword evidence="2 12" id="KW-1003">Cell membrane</keyword>
<dbReference type="EC" id="2.7.8.-" evidence="12 13"/>
<keyword evidence="9 12" id="KW-0472">Membrane</keyword>
<dbReference type="GO" id="GO:0008808">
    <property type="term" value="F:cardiolipin synthase activity"/>
    <property type="evidence" value="ECO:0007669"/>
    <property type="project" value="UniProtKB-UniRule"/>
</dbReference>
<dbReference type="RefSeq" id="WP_115641286.1">
    <property type="nucleotide sequence ID" value="NZ_UFWZ01000001.1"/>
</dbReference>
<evidence type="ECO:0000256" key="6">
    <source>
        <dbReference type="ARBA" id="ARBA00022737"/>
    </source>
</evidence>
<dbReference type="SUPFAM" id="SSF56024">
    <property type="entry name" value="Phospholipase D/nuclease"/>
    <property type="match status" value="2"/>
</dbReference>
<feature type="active site" evidence="12">
    <location>
        <position position="218"/>
    </location>
</feature>
<keyword evidence="5 12" id="KW-0812">Transmembrane</keyword>
<dbReference type="OrthoDB" id="9762009at2"/>